<reference evidence="2" key="1">
    <citation type="submission" date="2018-05" db="EMBL/GenBank/DDBJ databases">
        <authorList>
            <person name="Lanie J.A."/>
            <person name="Ng W.-L."/>
            <person name="Kazmierczak K.M."/>
            <person name="Andrzejewski T.M."/>
            <person name="Davidsen T.M."/>
            <person name="Wayne K.J."/>
            <person name="Tettelin H."/>
            <person name="Glass J.I."/>
            <person name="Rusch D."/>
            <person name="Podicherti R."/>
            <person name="Tsui H.-C.T."/>
            <person name="Winkler M.E."/>
        </authorList>
    </citation>
    <scope>NUCLEOTIDE SEQUENCE</scope>
</reference>
<dbReference type="SUPFAM" id="SSF54523">
    <property type="entry name" value="Pili subunits"/>
    <property type="match status" value="1"/>
</dbReference>
<dbReference type="Pfam" id="PF07963">
    <property type="entry name" value="N_methyl"/>
    <property type="match status" value="1"/>
</dbReference>
<accession>A0A382K749</accession>
<proteinExistence type="predicted"/>
<evidence type="ECO:0008006" key="3">
    <source>
        <dbReference type="Google" id="ProtNLM"/>
    </source>
</evidence>
<keyword evidence="1" id="KW-0812">Transmembrane</keyword>
<keyword evidence="1" id="KW-0472">Membrane</keyword>
<name>A0A382K749_9ZZZZ</name>
<dbReference type="AlphaFoldDB" id="A0A382K749"/>
<evidence type="ECO:0000313" key="2">
    <source>
        <dbReference type="EMBL" id="SVC20290.1"/>
    </source>
</evidence>
<protein>
    <recommendedName>
        <fullName evidence="3">General secretion pathway GspH domain-containing protein</fullName>
    </recommendedName>
</protein>
<dbReference type="NCBIfam" id="TIGR02532">
    <property type="entry name" value="IV_pilin_GFxxxE"/>
    <property type="match status" value="1"/>
</dbReference>
<sequence>MKNNKGFTIIELIIVVAIMGILFSLAYPGFTAHYSMINLSGSADKLYSQANWAINSAIVREKNAIVRIWPESNEYQFAVVDDRGAVSENIIVPPGETPSVSNRIDIGNNVQVDVSNCDTSNPCVLTYSFSSAVWDDTDVEIDLSLADRTAPTIAIDEITGLFTLE</sequence>
<evidence type="ECO:0000256" key="1">
    <source>
        <dbReference type="SAM" id="Phobius"/>
    </source>
</evidence>
<dbReference type="InterPro" id="IPR045584">
    <property type="entry name" value="Pilin-like"/>
</dbReference>
<gene>
    <name evidence="2" type="ORF">METZ01_LOCUS273144</name>
</gene>
<dbReference type="EMBL" id="UINC01078834">
    <property type="protein sequence ID" value="SVC20290.1"/>
    <property type="molecule type" value="Genomic_DNA"/>
</dbReference>
<feature type="transmembrane region" description="Helical" evidence="1">
    <location>
        <begin position="12"/>
        <end position="30"/>
    </location>
</feature>
<organism evidence="2">
    <name type="scientific">marine metagenome</name>
    <dbReference type="NCBI Taxonomy" id="408172"/>
    <lineage>
        <taxon>unclassified sequences</taxon>
        <taxon>metagenomes</taxon>
        <taxon>ecological metagenomes</taxon>
    </lineage>
</organism>
<dbReference type="Gene3D" id="3.30.700.10">
    <property type="entry name" value="Glycoprotein, Type 4 Pilin"/>
    <property type="match status" value="1"/>
</dbReference>
<keyword evidence="1" id="KW-1133">Transmembrane helix</keyword>
<dbReference type="InterPro" id="IPR012902">
    <property type="entry name" value="N_methyl_site"/>
</dbReference>